<feature type="domain" description="HTH lacI-type" evidence="4">
    <location>
        <begin position="2"/>
        <end position="56"/>
    </location>
</feature>
<dbReference type="InterPro" id="IPR028082">
    <property type="entry name" value="Peripla_BP_I"/>
</dbReference>
<dbReference type="Proteomes" id="UP001501594">
    <property type="component" value="Unassembled WGS sequence"/>
</dbReference>
<keyword evidence="6" id="KW-1185">Reference proteome</keyword>
<dbReference type="GO" id="GO:0003677">
    <property type="term" value="F:DNA binding"/>
    <property type="evidence" value="ECO:0007669"/>
    <property type="project" value="UniProtKB-KW"/>
</dbReference>
<keyword evidence="1" id="KW-0805">Transcription regulation</keyword>
<dbReference type="Gene3D" id="3.40.50.2300">
    <property type="match status" value="2"/>
</dbReference>
<organism evidence="5 6">
    <name type="scientific">Frondihabitans peucedani</name>
    <dbReference type="NCBI Taxonomy" id="598626"/>
    <lineage>
        <taxon>Bacteria</taxon>
        <taxon>Bacillati</taxon>
        <taxon>Actinomycetota</taxon>
        <taxon>Actinomycetes</taxon>
        <taxon>Micrococcales</taxon>
        <taxon>Microbacteriaceae</taxon>
        <taxon>Frondihabitans</taxon>
    </lineage>
</organism>
<evidence type="ECO:0000259" key="4">
    <source>
        <dbReference type="PROSITE" id="PS50932"/>
    </source>
</evidence>
<evidence type="ECO:0000313" key="6">
    <source>
        <dbReference type="Proteomes" id="UP001501594"/>
    </source>
</evidence>
<proteinExistence type="predicted"/>
<dbReference type="CDD" id="cd01392">
    <property type="entry name" value="HTH_LacI"/>
    <property type="match status" value="1"/>
</dbReference>
<dbReference type="InterPro" id="IPR000843">
    <property type="entry name" value="HTH_LacI"/>
</dbReference>
<reference evidence="6" key="1">
    <citation type="journal article" date="2019" name="Int. J. Syst. Evol. Microbiol.">
        <title>The Global Catalogue of Microorganisms (GCM) 10K type strain sequencing project: providing services to taxonomists for standard genome sequencing and annotation.</title>
        <authorList>
            <consortium name="The Broad Institute Genomics Platform"/>
            <consortium name="The Broad Institute Genome Sequencing Center for Infectious Disease"/>
            <person name="Wu L."/>
            <person name="Ma J."/>
        </authorList>
    </citation>
    <scope>NUCLEOTIDE SEQUENCE [LARGE SCALE GENOMIC DNA]</scope>
    <source>
        <strain evidence="6">JCM 17442</strain>
    </source>
</reference>
<dbReference type="PROSITE" id="PS00356">
    <property type="entry name" value="HTH_LACI_1"/>
    <property type="match status" value="1"/>
</dbReference>
<comment type="caution">
    <text evidence="5">The sequence shown here is derived from an EMBL/GenBank/DDBJ whole genome shotgun (WGS) entry which is preliminary data.</text>
</comment>
<dbReference type="RefSeq" id="WP_344794194.1">
    <property type="nucleotide sequence ID" value="NZ_BAABAU010000001.1"/>
</dbReference>
<evidence type="ECO:0000313" key="5">
    <source>
        <dbReference type="EMBL" id="GAA4265653.1"/>
    </source>
</evidence>
<dbReference type="Pfam" id="PF00356">
    <property type="entry name" value="LacI"/>
    <property type="match status" value="1"/>
</dbReference>
<name>A0ABP8E0E4_9MICO</name>
<protein>
    <submittedName>
        <fullName evidence="5">LacI family DNA-binding transcriptional regulator</fullName>
    </submittedName>
</protein>
<dbReference type="SUPFAM" id="SSF53822">
    <property type="entry name" value="Periplasmic binding protein-like I"/>
    <property type="match status" value="1"/>
</dbReference>
<keyword evidence="2 5" id="KW-0238">DNA-binding</keyword>
<dbReference type="SMART" id="SM00354">
    <property type="entry name" value="HTH_LACI"/>
    <property type="match status" value="1"/>
</dbReference>
<evidence type="ECO:0000256" key="3">
    <source>
        <dbReference type="ARBA" id="ARBA00023163"/>
    </source>
</evidence>
<gene>
    <name evidence="5" type="ORF">GCM10022256_12650</name>
</gene>
<accession>A0ABP8E0E4</accession>
<evidence type="ECO:0000256" key="1">
    <source>
        <dbReference type="ARBA" id="ARBA00023015"/>
    </source>
</evidence>
<dbReference type="PROSITE" id="PS50932">
    <property type="entry name" value="HTH_LACI_2"/>
    <property type="match status" value="1"/>
</dbReference>
<sequence length="334" mass="34716">MANIFDVASEAGVSHQTVSRVVNGDPNVRPATRAKVDDAIAKLNYRPSAAARALASRKTRALGLISTGGPLFGPSSIMQGFDGAARQAGYQVSIATLPAADAVTMRAGMRAAVDALLGQNVEAIVLIAPDSDAIEAVQAIDVRVPLVTADSTALEGLVSVSLDQFAGADLATRHLASLGHTSIVHVAGPAEWTDATERERGWREALASLGLEAPPVVRGDWTPESGYRLGLQLADDPSFTAVFCANDQMALGLLHAFSERRIEVPGRVSIVGFDDVPEAAHFIPPLTTVRQDFAALGRQIMTTVESLLGGSADPAPAAAAPELVVRSSTAGLSK</sequence>
<dbReference type="EMBL" id="BAABAU010000001">
    <property type="protein sequence ID" value="GAA4265653.1"/>
    <property type="molecule type" value="Genomic_DNA"/>
</dbReference>
<dbReference type="PANTHER" id="PTHR30146">
    <property type="entry name" value="LACI-RELATED TRANSCRIPTIONAL REPRESSOR"/>
    <property type="match status" value="1"/>
</dbReference>
<keyword evidence="3" id="KW-0804">Transcription</keyword>
<dbReference type="CDD" id="cd01574">
    <property type="entry name" value="PBP1_LacI"/>
    <property type="match status" value="1"/>
</dbReference>
<evidence type="ECO:0000256" key="2">
    <source>
        <dbReference type="ARBA" id="ARBA00023125"/>
    </source>
</evidence>
<dbReference type="InterPro" id="IPR010982">
    <property type="entry name" value="Lambda_DNA-bd_dom_sf"/>
</dbReference>
<dbReference type="InterPro" id="IPR046335">
    <property type="entry name" value="LacI/GalR-like_sensor"/>
</dbReference>
<dbReference type="Gene3D" id="1.10.260.40">
    <property type="entry name" value="lambda repressor-like DNA-binding domains"/>
    <property type="match status" value="1"/>
</dbReference>
<dbReference type="Pfam" id="PF13377">
    <property type="entry name" value="Peripla_BP_3"/>
    <property type="match status" value="1"/>
</dbReference>
<dbReference type="PANTHER" id="PTHR30146:SF109">
    <property type="entry name" value="HTH-TYPE TRANSCRIPTIONAL REGULATOR GALS"/>
    <property type="match status" value="1"/>
</dbReference>
<dbReference type="SUPFAM" id="SSF47413">
    <property type="entry name" value="lambda repressor-like DNA-binding domains"/>
    <property type="match status" value="1"/>
</dbReference>